<dbReference type="EMBL" id="LGTQ01000012">
    <property type="protein sequence ID" value="KPM47227.1"/>
    <property type="molecule type" value="Genomic_DNA"/>
</dbReference>
<protein>
    <recommendedName>
        <fullName evidence="6">Damage-inducible protein DinB</fullName>
    </recommendedName>
</protein>
<dbReference type="STRING" id="1605367.AFM12_15615"/>
<organism evidence="4 5">
    <name type="scientific">Jiulongibacter sediminis</name>
    <dbReference type="NCBI Taxonomy" id="1605367"/>
    <lineage>
        <taxon>Bacteria</taxon>
        <taxon>Pseudomonadati</taxon>
        <taxon>Bacteroidota</taxon>
        <taxon>Cytophagia</taxon>
        <taxon>Cytophagales</taxon>
        <taxon>Leadbetterellaceae</taxon>
        <taxon>Jiulongibacter</taxon>
    </lineage>
</organism>
<evidence type="ECO:0008006" key="6">
    <source>
        <dbReference type="Google" id="ProtNLM"/>
    </source>
</evidence>
<feature type="binding site" evidence="3">
    <location>
        <position position="48"/>
    </location>
    <ligand>
        <name>a divalent metal cation</name>
        <dbReference type="ChEBI" id="CHEBI:60240"/>
    </ligand>
</feature>
<dbReference type="SUPFAM" id="SSF109854">
    <property type="entry name" value="DinB/YfiT-like putative metalloenzymes"/>
    <property type="match status" value="1"/>
</dbReference>
<evidence type="ECO:0000256" key="3">
    <source>
        <dbReference type="PIRSR" id="PIRSR607837-1"/>
    </source>
</evidence>
<evidence type="ECO:0000313" key="5">
    <source>
        <dbReference type="Proteomes" id="UP000050454"/>
    </source>
</evidence>
<proteinExistence type="inferred from homology"/>
<evidence type="ECO:0000256" key="1">
    <source>
        <dbReference type="ARBA" id="ARBA00008635"/>
    </source>
</evidence>
<feature type="binding site" evidence="3">
    <location>
        <position position="138"/>
    </location>
    <ligand>
        <name>a divalent metal cation</name>
        <dbReference type="ChEBI" id="CHEBI:60240"/>
    </ligand>
</feature>
<gene>
    <name evidence="4" type="ORF">AFM12_15615</name>
</gene>
<dbReference type="GO" id="GO:0046872">
    <property type="term" value="F:metal ion binding"/>
    <property type="evidence" value="ECO:0007669"/>
    <property type="project" value="UniProtKB-KW"/>
</dbReference>
<accession>A0A0P7BJ66</accession>
<comment type="similarity">
    <text evidence="1">Belongs to the DinB family.</text>
</comment>
<reference evidence="4 5" key="1">
    <citation type="submission" date="2015-07" db="EMBL/GenBank/DDBJ databases">
        <title>The draft genome sequence of Leadbetterella sp. JN14-9.</title>
        <authorList>
            <person name="Liu Y."/>
            <person name="Du J."/>
            <person name="Shao Z."/>
        </authorList>
    </citation>
    <scope>NUCLEOTIDE SEQUENCE [LARGE SCALE GENOMIC DNA]</scope>
    <source>
        <strain evidence="4 5">JN14-9</strain>
    </source>
</reference>
<comment type="caution">
    <text evidence="4">The sequence shown here is derived from an EMBL/GenBank/DDBJ whole genome shotgun (WGS) entry which is preliminary data.</text>
</comment>
<keyword evidence="5" id="KW-1185">Reference proteome</keyword>
<dbReference type="AlphaFoldDB" id="A0A0P7BJ66"/>
<evidence type="ECO:0000313" key="4">
    <source>
        <dbReference type="EMBL" id="KPM47227.1"/>
    </source>
</evidence>
<dbReference type="Pfam" id="PF05163">
    <property type="entry name" value="DinB"/>
    <property type="match status" value="1"/>
</dbReference>
<keyword evidence="2 3" id="KW-0479">Metal-binding</keyword>
<dbReference type="OrthoDB" id="119432at2"/>
<name>A0A0P7BJ66_9BACT</name>
<dbReference type="PATRIC" id="fig|1605367.3.peg.548"/>
<dbReference type="Gene3D" id="1.20.120.450">
    <property type="entry name" value="dinb family like domain"/>
    <property type="match status" value="1"/>
</dbReference>
<evidence type="ECO:0000256" key="2">
    <source>
        <dbReference type="ARBA" id="ARBA00022723"/>
    </source>
</evidence>
<dbReference type="RefSeq" id="WP_055149961.1">
    <property type="nucleotide sequence ID" value="NZ_JXSZ01000012.1"/>
</dbReference>
<dbReference type="InterPro" id="IPR034660">
    <property type="entry name" value="DinB/YfiT-like"/>
</dbReference>
<dbReference type="InterPro" id="IPR007837">
    <property type="entry name" value="DinB"/>
</dbReference>
<dbReference type="Proteomes" id="UP000050454">
    <property type="component" value="Unassembled WGS sequence"/>
</dbReference>
<sequence length="169" mass="19448">MITFIEAFKKELEDEAKETRRMLKQVPTDKNDWAPHPKSMKLGVLAIHLAEIPDMIEIALLKYKWDFAEMEWDPKEFKTSEELLGYFDSSLKNAFNALEKSSDDSLMNEWVMCSGEQICLKTTKWEAVRHAFGQNAHHRAQLGVYLRLLDIPIPGPYGPSADETESMVN</sequence>